<accession>A0A9W6EVU9</accession>
<evidence type="ECO:0000313" key="4">
    <source>
        <dbReference type="Proteomes" id="UP001143545"/>
    </source>
</evidence>
<dbReference type="InterPro" id="IPR025303">
    <property type="entry name" value="PdaC"/>
</dbReference>
<dbReference type="InterPro" id="IPR037126">
    <property type="entry name" value="PdaC/RsiV-like_sf"/>
</dbReference>
<evidence type="ECO:0000259" key="2">
    <source>
        <dbReference type="Pfam" id="PF13739"/>
    </source>
</evidence>
<name>A0A9W6EVU9_9FLAO</name>
<dbReference type="InterPro" id="IPR021729">
    <property type="entry name" value="DUF3298"/>
</dbReference>
<proteinExistence type="predicted"/>
<organism evidence="3 4">
    <name type="scientific">Neptunitalea chrysea</name>
    <dbReference type="NCBI Taxonomy" id="1647581"/>
    <lineage>
        <taxon>Bacteria</taxon>
        <taxon>Pseudomonadati</taxon>
        <taxon>Bacteroidota</taxon>
        <taxon>Flavobacteriia</taxon>
        <taxon>Flavobacteriales</taxon>
        <taxon>Flavobacteriaceae</taxon>
        <taxon>Neptunitalea</taxon>
    </lineage>
</organism>
<sequence>MFTMALFLSCENEKKEPISIDFIVKESDEKCDGANCPLIDISYPQLTTTVFAVEEINKHIEQAVVAVIESSPNDEVIGVSLDQSIENFKREFTQEQKDFPDSNVDYQARIKGDVNCQLPALISIELNSFMYKGGAHGYTSTKYININSKTGEVITNDLLFKDEEGFKKVAEKAFRKHEKVADDILLEDAGYWFKDNVFQLPENIGFSETEVILFYNPYEITPYSEGPVEVIIPFSQVKKYISFSLTPKA</sequence>
<dbReference type="Proteomes" id="UP001143545">
    <property type="component" value="Unassembled WGS sequence"/>
</dbReference>
<dbReference type="Pfam" id="PF11738">
    <property type="entry name" value="DUF3298"/>
    <property type="match status" value="1"/>
</dbReference>
<dbReference type="Gene3D" id="3.30.565.40">
    <property type="entry name" value="Fervidobacterium nodosum Rt17-B1 like"/>
    <property type="match status" value="1"/>
</dbReference>
<protein>
    <recommendedName>
        <fullName evidence="5">DUF3298 domain-containing protein</fullName>
    </recommendedName>
</protein>
<keyword evidence="4" id="KW-1185">Reference proteome</keyword>
<dbReference type="AlphaFoldDB" id="A0A9W6EVU9"/>
<gene>
    <name evidence="3" type="ORF">NBRC110019_24320</name>
</gene>
<evidence type="ECO:0000259" key="1">
    <source>
        <dbReference type="Pfam" id="PF11738"/>
    </source>
</evidence>
<reference evidence="3" key="1">
    <citation type="submission" date="2022-07" db="EMBL/GenBank/DDBJ databases">
        <title>Taxonomy of Novel Oxalotrophic and Methylotrophic Bacteria.</title>
        <authorList>
            <person name="Sahin N."/>
            <person name="Tani A."/>
        </authorList>
    </citation>
    <scope>NUCLEOTIDE SEQUENCE</scope>
    <source>
        <strain evidence="3">AM327</strain>
    </source>
</reference>
<evidence type="ECO:0008006" key="5">
    <source>
        <dbReference type="Google" id="ProtNLM"/>
    </source>
</evidence>
<feature type="domain" description="DUF3298" evidence="1">
    <location>
        <begin position="159"/>
        <end position="235"/>
    </location>
</feature>
<evidence type="ECO:0000313" key="3">
    <source>
        <dbReference type="EMBL" id="GLB53391.1"/>
    </source>
</evidence>
<feature type="domain" description="Deacetylase PdaC" evidence="2">
    <location>
        <begin position="35"/>
        <end position="139"/>
    </location>
</feature>
<dbReference type="Gene3D" id="3.90.640.20">
    <property type="entry name" value="Heat-shock cognate protein, ATPase"/>
    <property type="match status" value="1"/>
</dbReference>
<comment type="caution">
    <text evidence="3">The sequence shown here is derived from an EMBL/GenBank/DDBJ whole genome shotgun (WGS) entry which is preliminary data.</text>
</comment>
<dbReference type="EMBL" id="BRVP01000017">
    <property type="protein sequence ID" value="GLB53391.1"/>
    <property type="molecule type" value="Genomic_DNA"/>
</dbReference>
<dbReference type="Pfam" id="PF13739">
    <property type="entry name" value="PdaC"/>
    <property type="match status" value="1"/>
</dbReference>